<dbReference type="AlphaFoldDB" id="A0A8J4GAW5"/>
<sequence>MAPLVRLMKRTKRVGRCSSSSSSLGGVSVHPGAFTAALQLTTCHIAAARIHTHTHRHTHTQTHTYRQEDSANNKDSMWQHEWRTGVAERAQPGGICSGQKELYNAR</sequence>
<protein>
    <submittedName>
        <fullName evidence="2">Uncharacterized protein</fullName>
    </submittedName>
</protein>
<dbReference type="EMBL" id="BNCQ01000014">
    <property type="protein sequence ID" value="GIM03455.1"/>
    <property type="molecule type" value="Genomic_DNA"/>
</dbReference>
<dbReference type="Proteomes" id="UP000722791">
    <property type="component" value="Unassembled WGS sequence"/>
</dbReference>
<comment type="caution">
    <text evidence="2">The sequence shown here is derived from an EMBL/GenBank/DDBJ whole genome shotgun (WGS) entry which is preliminary data.</text>
</comment>
<feature type="compositionally biased region" description="Basic and acidic residues" evidence="1">
    <location>
        <begin position="65"/>
        <end position="76"/>
    </location>
</feature>
<evidence type="ECO:0000256" key="1">
    <source>
        <dbReference type="SAM" id="MobiDB-lite"/>
    </source>
</evidence>
<proteinExistence type="predicted"/>
<feature type="region of interest" description="Disordered" evidence="1">
    <location>
        <begin position="53"/>
        <end position="76"/>
    </location>
</feature>
<organism evidence="2 3">
    <name type="scientific">Volvox reticuliferus</name>
    <dbReference type="NCBI Taxonomy" id="1737510"/>
    <lineage>
        <taxon>Eukaryota</taxon>
        <taxon>Viridiplantae</taxon>
        <taxon>Chlorophyta</taxon>
        <taxon>core chlorophytes</taxon>
        <taxon>Chlorophyceae</taxon>
        <taxon>CS clade</taxon>
        <taxon>Chlamydomonadales</taxon>
        <taxon>Volvocaceae</taxon>
        <taxon>Volvox</taxon>
    </lineage>
</organism>
<gene>
    <name evidence="2" type="ORF">Vretimale_8228</name>
</gene>
<evidence type="ECO:0000313" key="2">
    <source>
        <dbReference type="EMBL" id="GIM03455.1"/>
    </source>
</evidence>
<evidence type="ECO:0000313" key="3">
    <source>
        <dbReference type="Proteomes" id="UP000722791"/>
    </source>
</evidence>
<accession>A0A8J4GAW5</accession>
<name>A0A8J4GAW5_9CHLO</name>
<reference evidence="2" key="1">
    <citation type="journal article" date="2021" name="Proc. Natl. Acad. Sci. U.S.A.">
        <title>Three genomes in the algal genus Volvox reveal the fate of a haploid sex-determining region after a transition to homothallism.</title>
        <authorList>
            <person name="Yamamoto K."/>
            <person name="Hamaji T."/>
            <person name="Kawai-Toyooka H."/>
            <person name="Matsuzaki R."/>
            <person name="Takahashi F."/>
            <person name="Nishimura Y."/>
            <person name="Kawachi M."/>
            <person name="Noguchi H."/>
            <person name="Minakuchi Y."/>
            <person name="Umen J.G."/>
            <person name="Toyoda A."/>
            <person name="Nozaki H."/>
        </authorList>
    </citation>
    <scope>NUCLEOTIDE SEQUENCE</scope>
    <source>
        <strain evidence="2">NIES-3785</strain>
    </source>
</reference>